<evidence type="ECO:0000313" key="5">
    <source>
        <dbReference type="Proteomes" id="UP001375743"/>
    </source>
</evidence>
<evidence type="ECO:0000259" key="3">
    <source>
        <dbReference type="SMART" id="SM01119"/>
    </source>
</evidence>
<dbReference type="Gene3D" id="3.20.20.10">
    <property type="entry name" value="Alanine racemase"/>
    <property type="match status" value="1"/>
</dbReference>
<dbReference type="EMBL" id="JBBLZC010000008">
    <property type="protein sequence ID" value="MEK0083519.1"/>
    <property type="molecule type" value="Genomic_DNA"/>
</dbReference>
<dbReference type="RefSeq" id="WP_418159367.1">
    <property type="nucleotide sequence ID" value="NZ_JBBLZC010000008.1"/>
</dbReference>
<dbReference type="PANTHER" id="PTHR28004:SF2">
    <property type="entry name" value="D-SERINE DEHYDRATASE"/>
    <property type="match status" value="1"/>
</dbReference>
<organism evidence="4 5">
    <name type="scientific">Benzoatithermus flavus</name>
    <dbReference type="NCBI Taxonomy" id="3108223"/>
    <lineage>
        <taxon>Bacteria</taxon>
        <taxon>Pseudomonadati</taxon>
        <taxon>Pseudomonadota</taxon>
        <taxon>Alphaproteobacteria</taxon>
        <taxon>Geminicoccales</taxon>
        <taxon>Geminicoccaceae</taxon>
        <taxon>Benzoatithermus</taxon>
    </lineage>
</organism>
<dbReference type="InterPro" id="IPR051466">
    <property type="entry name" value="D-amino_acid_metab_enzyme"/>
</dbReference>
<dbReference type="InterPro" id="IPR026956">
    <property type="entry name" value="D-ser_dehydrat-like_dom"/>
</dbReference>
<protein>
    <submittedName>
        <fullName evidence="4">D-TA family PLP-dependent enzyme</fullName>
    </submittedName>
</protein>
<dbReference type="Pfam" id="PF14031">
    <property type="entry name" value="D-ser_dehydrat"/>
    <property type="match status" value="1"/>
</dbReference>
<comment type="caution">
    <text evidence="4">The sequence shown here is derived from an EMBL/GenBank/DDBJ whole genome shotgun (WGS) entry which is preliminary data.</text>
</comment>
<dbReference type="PANTHER" id="PTHR28004">
    <property type="entry name" value="ZGC:162816-RELATED"/>
    <property type="match status" value="1"/>
</dbReference>
<evidence type="ECO:0000313" key="4">
    <source>
        <dbReference type="EMBL" id="MEK0083519.1"/>
    </source>
</evidence>
<evidence type="ECO:0000256" key="2">
    <source>
        <dbReference type="ARBA" id="ARBA00023239"/>
    </source>
</evidence>
<dbReference type="Pfam" id="PF01168">
    <property type="entry name" value="Ala_racemase_N"/>
    <property type="match status" value="1"/>
</dbReference>
<proteinExistence type="inferred from homology"/>
<gene>
    <name evidence="4" type="ORF">U1T56_10175</name>
</gene>
<name>A0ABU8XT11_9PROT</name>
<dbReference type="InterPro" id="IPR042208">
    <property type="entry name" value="D-ser_dehydrat-like_sf"/>
</dbReference>
<comment type="similarity">
    <text evidence="1">Belongs to the DSD1 family.</text>
</comment>
<feature type="domain" description="D-serine dehydratase-like" evidence="3">
    <location>
        <begin position="245"/>
        <end position="337"/>
    </location>
</feature>
<dbReference type="InterPro" id="IPR029066">
    <property type="entry name" value="PLP-binding_barrel"/>
</dbReference>
<evidence type="ECO:0000256" key="1">
    <source>
        <dbReference type="ARBA" id="ARBA00005323"/>
    </source>
</evidence>
<dbReference type="CDD" id="cd06820">
    <property type="entry name" value="PLPDE_III_LS_D-TA_like"/>
    <property type="match status" value="1"/>
</dbReference>
<accession>A0ABU8XT11</accession>
<dbReference type="SMART" id="SM01119">
    <property type="entry name" value="D-ser_dehydrat"/>
    <property type="match status" value="1"/>
</dbReference>
<dbReference type="SUPFAM" id="SSF51419">
    <property type="entry name" value="PLP-binding barrel"/>
    <property type="match status" value="1"/>
</dbReference>
<dbReference type="InterPro" id="IPR001608">
    <property type="entry name" value="Ala_racemase_N"/>
</dbReference>
<dbReference type="Gene3D" id="2.40.37.20">
    <property type="entry name" value="D-serine dehydratase-like domain"/>
    <property type="match status" value="1"/>
</dbReference>
<keyword evidence="5" id="KW-1185">Reference proteome</keyword>
<dbReference type="Proteomes" id="UP001375743">
    <property type="component" value="Unassembled WGS sequence"/>
</dbReference>
<reference evidence="4 5" key="1">
    <citation type="submission" date="2024-01" db="EMBL/GenBank/DDBJ databases">
        <title>Multi-omics insights into the function and evolution of sodium benzoate biodegradation pathways in Benzoatithermus flavus gen. nov., sp. nov. from hot spring.</title>
        <authorList>
            <person name="Hu C.-J."/>
            <person name="Li W.-J."/>
        </authorList>
    </citation>
    <scope>NUCLEOTIDE SEQUENCE [LARGE SCALE GENOMIC DNA]</scope>
    <source>
        <strain evidence="4 5">SYSU G07066</strain>
    </source>
</reference>
<keyword evidence="2" id="KW-0456">Lyase</keyword>
<sequence length="354" mass="37976">MPWTIDDLDTPAVLVDLDKAEDNLARAQAHADAHGLKLRPHIKTHKVSYLARRQIELGAVGITCQKLGEAEVMADNGLDDILLTFNLLGAAKMRRLVELARRIRLAVTADNAVVAGELAEAMQAAGLVLPVLVECDTGGERCGVQTPEEAVELAKVIDGLQGLRFEGLMTYPAKGRTAETNTWLEAAIAALARAGLEPAVVSTGGTPDLYRAQEVRCATEHRPGTYVYGDRYQAGLGVGTLEDCALRILATVVSRPTDGRAILDAGSKTLSSDTLGLDGFGHIVEYPQLVLAKLSEEHGHVDCSASNARPRIGERVTIVPNHACAVSNLHDVVYGVRGDRVERAFRVEARGRVQ</sequence>